<protein>
    <submittedName>
        <fullName evidence="1">Uncharacterized protein</fullName>
    </submittedName>
</protein>
<dbReference type="Proteomes" id="UP000006860">
    <property type="component" value="Chromosome"/>
</dbReference>
<dbReference type="InterPro" id="IPR011047">
    <property type="entry name" value="Quinoprotein_ADH-like_sf"/>
</dbReference>
<dbReference type="HOGENOM" id="CLU_729333_0_0_0"/>
<keyword evidence="2" id="KW-1185">Reference proteome</keyword>
<evidence type="ECO:0000313" key="1">
    <source>
        <dbReference type="EMBL" id="ADY58023.1"/>
    </source>
</evidence>
<gene>
    <name evidence="1" type="ordered locus">Plabr_0396</name>
</gene>
<dbReference type="Gene3D" id="2.130.10.10">
    <property type="entry name" value="YVTN repeat-like/Quinoprotein amine dehydrogenase"/>
    <property type="match status" value="1"/>
</dbReference>
<reference evidence="2" key="1">
    <citation type="submission" date="2011-02" db="EMBL/GenBank/DDBJ databases">
        <title>The complete genome of Planctomyces brasiliensis DSM 5305.</title>
        <authorList>
            <person name="Lucas S."/>
            <person name="Copeland A."/>
            <person name="Lapidus A."/>
            <person name="Bruce D."/>
            <person name="Goodwin L."/>
            <person name="Pitluck S."/>
            <person name="Kyrpides N."/>
            <person name="Mavromatis K."/>
            <person name="Pagani I."/>
            <person name="Ivanova N."/>
            <person name="Ovchinnikova G."/>
            <person name="Lu M."/>
            <person name="Detter J.C."/>
            <person name="Han C."/>
            <person name="Land M."/>
            <person name="Hauser L."/>
            <person name="Markowitz V."/>
            <person name="Cheng J.-F."/>
            <person name="Hugenholtz P."/>
            <person name="Woyke T."/>
            <person name="Wu D."/>
            <person name="Tindall B."/>
            <person name="Pomrenke H.G."/>
            <person name="Brambilla E."/>
            <person name="Klenk H.-P."/>
            <person name="Eisen J.A."/>
        </authorList>
    </citation>
    <scope>NUCLEOTIDE SEQUENCE [LARGE SCALE GENOMIC DNA]</scope>
    <source>
        <strain evidence="2">ATCC 49424 / DSM 5305 / JCM 21570 / NBRC 103401 / IFAM 1448</strain>
    </source>
</reference>
<evidence type="ECO:0000313" key="2">
    <source>
        <dbReference type="Proteomes" id="UP000006860"/>
    </source>
</evidence>
<organism evidence="1 2">
    <name type="scientific">Rubinisphaera brasiliensis (strain ATCC 49424 / DSM 5305 / JCM 21570 / IAM 15109 / NBRC 103401 / IFAM 1448)</name>
    <name type="common">Planctomyces brasiliensis</name>
    <dbReference type="NCBI Taxonomy" id="756272"/>
    <lineage>
        <taxon>Bacteria</taxon>
        <taxon>Pseudomonadati</taxon>
        <taxon>Planctomycetota</taxon>
        <taxon>Planctomycetia</taxon>
        <taxon>Planctomycetales</taxon>
        <taxon>Planctomycetaceae</taxon>
        <taxon>Rubinisphaera</taxon>
    </lineage>
</organism>
<dbReference type="KEGG" id="pbs:Plabr_0396"/>
<dbReference type="InterPro" id="IPR015943">
    <property type="entry name" value="WD40/YVTN_repeat-like_dom_sf"/>
</dbReference>
<dbReference type="AlphaFoldDB" id="F0SRG2"/>
<accession>F0SRG2</accession>
<sequence>MSEFQHSAEFVDDAIDTTQTRPHWSQRYSSWVSPARPFCFFTLIATCITGAWFFNQYLADNFEIFGRSNVQAAEAVDPNFYEVVARPGHTSVLARRLDGAIIEIDLKGDKLVYRMVRETENQNAETVLLDGDGHLPLCIEPGYSKDYVLQADNMDGLRVLHMPRNYSLMTGTVVNDGSAAVLCLADERDPHNVEEWTFKAHVVDLNTGKLLAEITLDDFAFDVDQNRRDGSIYIASRAGIYSWKTNEKTVTPLVEVAARSLKHDHRTNRLLIGGFSGELLCLIDNEVEWACPLGRTSAIKAIALSPENPDECLVAGEFEQIVRIDLMRGLPKATIERESALVNGMAYSRNGQHLYVAQSNSHLAVWEIDHRIPNFVGQL</sequence>
<dbReference type="EMBL" id="CP002546">
    <property type="protein sequence ID" value="ADY58023.1"/>
    <property type="molecule type" value="Genomic_DNA"/>
</dbReference>
<dbReference type="RefSeq" id="WP_013626767.1">
    <property type="nucleotide sequence ID" value="NC_015174.1"/>
</dbReference>
<name>F0SRG2_RUBBR</name>
<dbReference type="SUPFAM" id="SSF50998">
    <property type="entry name" value="Quinoprotein alcohol dehydrogenase-like"/>
    <property type="match status" value="1"/>
</dbReference>
<proteinExistence type="predicted"/>